<evidence type="ECO:0000256" key="11">
    <source>
        <dbReference type="SAM" id="SignalP"/>
    </source>
</evidence>
<dbReference type="GO" id="GO:0004623">
    <property type="term" value="F:phospholipase A2 activity"/>
    <property type="evidence" value="ECO:0007669"/>
    <property type="project" value="UniProtKB-EC"/>
</dbReference>
<dbReference type="FunFam" id="1.20.90.10:FF:000002">
    <property type="entry name" value="Phospholipase A2 group III"/>
    <property type="match status" value="1"/>
</dbReference>
<evidence type="ECO:0000256" key="5">
    <source>
        <dbReference type="ARBA" id="ARBA00022723"/>
    </source>
</evidence>
<sequence length="470" mass="53887">MSLHLEDARLFLVVKLLVVVCCCSAVTIQNHAPYCLLIKSEHGSYQVSFLTHSLDALASPLFYWSKWTSDKRVEDCFMSGDGTLVTRYLTLCREERAFDNAEKFPFPFNLSALVENASLCERNSYLNFTLDKGDVNQGQQMDSRAKTRSKRAWVLPGTLWCGRGTRANNYEQLGMFVHADRCCREHDHCEHIIRSFSVNFGVFNPTLFTVSHCDCDHRFKQCLINGNDTISNMVGYSFFNVLKLRCFELIQRRQCTQYSWFGMCTTVQLTPVAVLKDSTPYNSTNLSDEKSGTIDLSCNEVPIKLSHGGKQRTSKPKRIRLTKDQKKCAPVNYAKGETFQLSQKLVNPFEKKRKLQTTRHRKGRKTLQPNSLLTFTLTPQRKASKEKEMITRKFKMETILQSIHRTPKASVTHTPSTSSETKLVLVQKTMVTQSKQISVTKSRARTLRNKRKRGKNKTQKSSKSQKEKNK</sequence>
<dbReference type="GO" id="GO:0006644">
    <property type="term" value="P:phospholipid metabolic process"/>
    <property type="evidence" value="ECO:0007669"/>
    <property type="project" value="InterPro"/>
</dbReference>
<dbReference type="Gene3D" id="1.20.90.10">
    <property type="entry name" value="Phospholipase A2 domain"/>
    <property type="match status" value="1"/>
</dbReference>
<dbReference type="GO" id="GO:0050482">
    <property type="term" value="P:arachidonate secretion"/>
    <property type="evidence" value="ECO:0007669"/>
    <property type="project" value="InterPro"/>
</dbReference>
<dbReference type="Pfam" id="PF05826">
    <property type="entry name" value="Phospholip_A2_2"/>
    <property type="match status" value="1"/>
</dbReference>
<feature type="chain" id="PRO_5017995620" description="phospholipase A2" evidence="11">
    <location>
        <begin position="26"/>
        <end position="470"/>
    </location>
</feature>
<dbReference type="InterPro" id="IPR036444">
    <property type="entry name" value="PLipase_A2_dom_sf"/>
</dbReference>
<dbReference type="EC" id="3.1.1.4" evidence="3"/>
<dbReference type="GO" id="GO:0046872">
    <property type="term" value="F:metal ion binding"/>
    <property type="evidence" value="ECO:0007669"/>
    <property type="project" value="UniProtKB-KW"/>
</dbReference>
<dbReference type="InterPro" id="IPR016090">
    <property type="entry name" value="PLA2-like_dom"/>
</dbReference>
<dbReference type="SUPFAM" id="SSF48619">
    <property type="entry name" value="Phospholipase A2, PLA2"/>
    <property type="match status" value="1"/>
</dbReference>
<accession>A0A3N0Y7Y0</accession>
<evidence type="ECO:0000256" key="10">
    <source>
        <dbReference type="SAM" id="MobiDB-lite"/>
    </source>
</evidence>
<evidence type="ECO:0000313" key="14">
    <source>
        <dbReference type="Proteomes" id="UP000281406"/>
    </source>
</evidence>
<feature type="signal peptide" evidence="11">
    <location>
        <begin position="1"/>
        <end position="25"/>
    </location>
</feature>
<evidence type="ECO:0000256" key="3">
    <source>
        <dbReference type="ARBA" id="ARBA00013278"/>
    </source>
</evidence>
<feature type="region of interest" description="Disordered" evidence="10">
    <location>
        <begin position="435"/>
        <end position="470"/>
    </location>
</feature>
<keyword evidence="14" id="KW-1185">Reference proteome</keyword>
<keyword evidence="9" id="KW-1015">Disulfide bond</keyword>
<dbReference type="PANTHER" id="PTHR12253">
    <property type="entry name" value="RH14732P"/>
    <property type="match status" value="1"/>
</dbReference>
<comment type="subcellular location">
    <subcellularLocation>
        <location evidence="2">Secreted</location>
    </subcellularLocation>
</comment>
<evidence type="ECO:0000259" key="12">
    <source>
        <dbReference type="Pfam" id="PF05826"/>
    </source>
</evidence>
<evidence type="ECO:0000256" key="4">
    <source>
        <dbReference type="ARBA" id="ARBA00022525"/>
    </source>
</evidence>
<gene>
    <name evidence="13" type="ORF">DPX16_7911</name>
</gene>
<keyword evidence="7" id="KW-0106">Calcium</keyword>
<evidence type="ECO:0000256" key="7">
    <source>
        <dbReference type="ARBA" id="ARBA00022837"/>
    </source>
</evidence>
<dbReference type="OrthoDB" id="10059604at2759"/>
<dbReference type="CDD" id="cd04704">
    <property type="entry name" value="PLA2_bee_venom_like"/>
    <property type="match status" value="1"/>
</dbReference>
<keyword evidence="5" id="KW-0479">Metal-binding</keyword>
<comment type="caution">
    <text evidence="13">The sequence shown here is derived from an EMBL/GenBank/DDBJ whole genome shotgun (WGS) entry which is preliminary data.</text>
</comment>
<organism evidence="13 14">
    <name type="scientific">Anabarilius grahami</name>
    <name type="common">Kanglang fish</name>
    <name type="synonym">Barilius grahami</name>
    <dbReference type="NCBI Taxonomy" id="495550"/>
    <lineage>
        <taxon>Eukaryota</taxon>
        <taxon>Metazoa</taxon>
        <taxon>Chordata</taxon>
        <taxon>Craniata</taxon>
        <taxon>Vertebrata</taxon>
        <taxon>Euteleostomi</taxon>
        <taxon>Actinopterygii</taxon>
        <taxon>Neopterygii</taxon>
        <taxon>Teleostei</taxon>
        <taxon>Ostariophysi</taxon>
        <taxon>Cypriniformes</taxon>
        <taxon>Xenocyprididae</taxon>
        <taxon>Xenocypridinae</taxon>
        <taxon>Xenocypridinae incertae sedis</taxon>
        <taxon>Anabarilius</taxon>
    </lineage>
</organism>
<dbReference type="PROSITE" id="PS00118">
    <property type="entry name" value="PA2_HIS"/>
    <property type="match status" value="1"/>
</dbReference>
<feature type="domain" description="Phospholipase A2-like central" evidence="12">
    <location>
        <begin position="155"/>
        <end position="248"/>
    </location>
</feature>
<evidence type="ECO:0000256" key="2">
    <source>
        <dbReference type="ARBA" id="ARBA00004613"/>
    </source>
</evidence>
<keyword evidence="8" id="KW-0443">Lipid metabolism</keyword>
<evidence type="ECO:0000256" key="9">
    <source>
        <dbReference type="ARBA" id="ARBA00023157"/>
    </source>
</evidence>
<evidence type="ECO:0000313" key="13">
    <source>
        <dbReference type="EMBL" id="ROL42234.1"/>
    </source>
</evidence>
<dbReference type="Proteomes" id="UP000281406">
    <property type="component" value="Unassembled WGS sequence"/>
</dbReference>
<keyword evidence="4" id="KW-0964">Secreted</keyword>
<evidence type="ECO:0000256" key="6">
    <source>
        <dbReference type="ARBA" id="ARBA00022801"/>
    </source>
</evidence>
<keyword evidence="6" id="KW-0378">Hydrolase</keyword>
<dbReference type="GO" id="GO:0005576">
    <property type="term" value="C:extracellular region"/>
    <property type="evidence" value="ECO:0007669"/>
    <property type="project" value="UniProtKB-SubCell"/>
</dbReference>
<name>A0A3N0Y7Y0_ANAGA</name>
<dbReference type="InterPro" id="IPR033113">
    <property type="entry name" value="PLA2_histidine"/>
</dbReference>
<dbReference type="EMBL" id="RJVU01050164">
    <property type="protein sequence ID" value="ROL42234.1"/>
    <property type="molecule type" value="Genomic_DNA"/>
</dbReference>
<protein>
    <recommendedName>
        <fullName evidence="3">phospholipase A2</fullName>
        <ecNumber evidence="3">3.1.1.4</ecNumber>
    </recommendedName>
</protein>
<evidence type="ECO:0000256" key="1">
    <source>
        <dbReference type="ARBA" id="ARBA00001913"/>
    </source>
</evidence>
<proteinExistence type="predicted"/>
<feature type="compositionally biased region" description="Basic residues" evidence="10">
    <location>
        <begin position="442"/>
        <end position="460"/>
    </location>
</feature>
<evidence type="ECO:0000256" key="8">
    <source>
        <dbReference type="ARBA" id="ARBA00023098"/>
    </source>
</evidence>
<reference evidence="13 14" key="1">
    <citation type="submission" date="2018-10" db="EMBL/GenBank/DDBJ databases">
        <title>Genome assembly for a Yunnan-Guizhou Plateau 3E fish, Anabarilius grahami (Regan), and its evolutionary and genetic applications.</title>
        <authorList>
            <person name="Jiang W."/>
        </authorList>
    </citation>
    <scope>NUCLEOTIDE SEQUENCE [LARGE SCALE GENOMIC DNA]</scope>
    <source>
        <strain evidence="13">AG-KIZ</strain>
        <tissue evidence="13">Muscle</tissue>
    </source>
</reference>
<dbReference type="AlphaFoldDB" id="A0A3N0Y7Y0"/>
<comment type="cofactor">
    <cofactor evidence="1">
        <name>Ca(2+)</name>
        <dbReference type="ChEBI" id="CHEBI:29108"/>
    </cofactor>
</comment>
<keyword evidence="11" id="KW-0732">Signal</keyword>